<dbReference type="PANTHER" id="PTHR47755">
    <property type="entry name" value="CELL DIVISION PROTEIN FTSX"/>
    <property type="match status" value="1"/>
</dbReference>
<dbReference type="EMBL" id="FOJO01000015">
    <property type="protein sequence ID" value="SFA56367.1"/>
    <property type="molecule type" value="Genomic_DNA"/>
</dbReference>
<evidence type="ECO:0000256" key="1">
    <source>
        <dbReference type="SAM" id="Phobius"/>
    </source>
</evidence>
<dbReference type="PANTHER" id="PTHR47755:SF1">
    <property type="entry name" value="CELL DIVISION PROTEIN FTSX"/>
    <property type="match status" value="1"/>
</dbReference>
<evidence type="ECO:0000313" key="4">
    <source>
        <dbReference type="Proteomes" id="UP000029846"/>
    </source>
</evidence>
<reference evidence="2 4" key="1">
    <citation type="submission" date="2014-09" db="EMBL/GenBank/DDBJ databases">
        <authorList>
            <person name="McGinnis J.M."/>
            <person name="Wolfgang W.J."/>
        </authorList>
    </citation>
    <scope>NUCLEOTIDE SEQUENCE [LARGE SCALE GENOMIC DNA]</scope>
    <source>
        <strain evidence="2 4">JCM 14014</strain>
    </source>
</reference>
<dbReference type="GO" id="GO:0032153">
    <property type="term" value="C:cell division site"/>
    <property type="evidence" value="ECO:0007669"/>
    <property type="project" value="TreeGrafter"/>
</dbReference>
<dbReference type="GO" id="GO:0016020">
    <property type="term" value="C:membrane"/>
    <property type="evidence" value="ECO:0007669"/>
    <property type="project" value="InterPro"/>
</dbReference>
<organism evidence="2 4">
    <name type="scientific">Paracoccus halophilus</name>
    <dbReference type="NCBI Taxonomy" id="376733"/>
    <lineage>
        <taxon>Bacteria</taxon>
        <taxon>Pseudomonadati</taxon>
        <taxon>Pseudomonadota</taxon>
        <taxon>Alphaproteobacteria</taxon>
        <taxon>Rhodobacterales</taxon>
        <taxon>Paracoccaceae</taxon>
        <taxon>Paracoccus</taxon>
    </lineage>
</organism>
<name>A0A099EZK5_9RHOB</name>
<keyword evidence="2" id="KW-0131">Cell cycle</keyword>
<keyword evidence="1" id="KW-0472">Membrane</keyword>
<dbReference type="eggNOG" id="COG2177">
    <property type="taxonomic scope" value="Bacteria"/>
</dbReference>
<keyword evidence="1" id="KW-0812">Transmembrane</keyword>
<sequence length="309" mass="33048">MRKPELKSLDLATLWRGLTRPDAAGADRVVPPTGFTAQLTLFSAAAMAFLAVFAMALALATGRLAERWSSELTQTMTVRVQAPPDQIDRQVNAVMAALDTTPGIAEARVLPDEQVEKLLEPWFGPDLPIEALPIPRLIELVEADEGFDAEALRLRLQGEAPGAVLDDHTRWRQPLVSAANRLRILGLFSLLLIASASGAMITLAAKAALAANGQVIRVLRLVGARDITIATAFVRRFTRRAALGAAGGTVLGMLAIWALPSVDGAGGFLTGLGFRGWGWLLPVLIPVVAAAIGFVATRWAALRMLREVR</sequence>
<protein>
    <submittedName>
        <fullName evidence="2">Cell division protein FtsX</fullName>
    </submittedName>
    <submittedName>
        <fullName evidence="3">Cell division transport system permease protein</fullName>
    </submittedName>
</protein>
<feature type="transmembrane region" description="Helical" evidence="1">
    <location>
        <begin position="241"/>
        <end position="259"/>
    </location>
</feature>
<keyword evidence="2" id="KW-0132">Cell division</keyword>
<evidence type="ECO:0000313" key="5">
    <source>
        <dbReference type="Proteomes" id="UP000182312"/>
    </source>
</evidence>
<accession>A0A099EZK5</accession>
<reference evidence="2 4" key="2">
    <citation type="submission" date="2014-10" db="EMBL/GenBank/DDBJ databases">
        <title>Paracoccus sanguinis sp. nov., isolated from clinical specimens of New York State patients.</title>
        <authorList>
            <person name="Mingle L.A."/>
            <person name="Cole J.A."/>
            <person name="Lapierre P."/>
            <person name="Musser K.A."/>
        </authorList>
    </citation>
    <scope>NUCLEOTIDE SEQUENCE [LARGE SCALE GENOMIC DNA]</scope>
    <source>
        <strain evidence="2 4">JCM 14014</strain>
    </source>
</reference>
<dbReference type="GO" id="GO:0051301">
    <property type="term" value="P:cell division"/>
    <property type="evidence" value="ECO:0007669"/>
    <property type="project" value="UniProtKB-KW"/>
</dbReference>
<feature type="transmembrane region" description="Helical" evidence="1">
    <location>
        <begin position="39"/>
        <end position="60"/>
    </location>
</feature>
<dbReference type="AlphaFoldDB" id="A0A099EZK5"/>
<gene>
    <name evidence="2" type="ORF">IT41_12245</name>
    <name evidence="3" type="ORF">SAMN04487972_11512</name>
</gene>
<dbReference type="InterPro" id="IPR004513">
    <property type="entry name" value="FtsX"/>
</dbReference>
<dbReference type="OrthoDB" id="9814843at2"/>
<reference evidence="3 5" key="3">
    <citation type="submission" date="2016-10" db="EMBL/GenBank/DDBJ databases">
        <authorList>
            <person name="de Groot N.N."/>
        </authorList>
    </citation>
    <scope>NUCLEOTIDE SEQUENCE [LARGE SCALE GENOMIC DNA]</scope>
    <source>
        <strain evidence="3 5">CGMCC 1.6117</strain>
    </source>
</reference>
<proteinExistence type="predicted"/>
<keyword evidence="1" id="KW-1133">Transmembrane helix</keyword>
<dbReference type="STRING" id="376733.SAMN04487972_11512"/>
<evidence type="ECO:0000313" key="3">
    <source>
        <dbReference type="EMBL" id="SFA56367.1"/>
    </source>
</evidence>
<evidence type="ECO:0000313" key="2">
    <source>
        <dbReference type="EMBL" id="KGJ03875.1"/>
    </source>
</evidence>
<dbReference type="Proteomes" id="UP000182312">
    <property type="component" value="Unassembled WGS sequence"/>
</dbReference>
<dbReference type="RefSeq" id="WP_036741592.1">
    <property type="nucleotide sequence ID" value="NZ_FOJO01000015.1"/>
</dbReference>
<keyword evidence="4" id="KW-1185">Reference proteome</keyword>
<dbReference type="EMBL" id="JRKN01000016">
    <property type="protein sequence ID" value="KGJ03875.1"/>
    <property type="molecule type" value="Genomic_DNA"/>
</dbReference>
<dbReference type="Proteomes" id="UP000029846">
    <property type="component" value="Unassembled WGS sequence"/>
</dbReference>
<feature type="transmembrane region" description="Helical" evidence="1">
    <location>
        <begin position="279"/>
        <end position="301"/>
    </location>
</feature>